<dbReference type="RefSeq" id="XP_075102148.1">
    <property type="nucleotide sequence ID" value="XM_075246047.1"/>
</dbReference>
<keyword evidence="1" id="KW-1185">Reference proteome</keyword>
<reference evidence="2" key="2">
    <citation type="submission" date="2025-08" db="UniProtKB">
        <authorList>
            <consortium name="RefSeq"/>
        </authorList>
    </citation>
    <scope>IDENTIFICATION</scope>
    <source>
        <tissue evidence="2">Leaf</tissue>
    </source>
</reference>
<evidence type="ECO:0000313" key="1">
    <source>
        <dbReference type="Proteomes" id="UP000790787"/>
    </source>
</evidence>
<proteinExistence type="predicted"/>
<dbReference type="Proteomes" id="UP000790787">
    <property type="component" value="Chromosome 3"/>
</dbReference>
<evidence type="ECO:0000313" key="2">
    <source>
        <dbReference type="RefSeq" id="XP_075102148.1"/>
    </source>
</evidence>
<sequence length="214" mass="24588">MGYYKKLLGSRADSLPTINPNDMRMGAVLNWEQQLQLIKQVSKEEIWEAMKDISDLIASGYDGLNAVFFKKSWPIIGQDVTKAVLEFFESTQMFRPINCTTITLIPKVKNPANIKEYRPISCCTVLYKVISKILQALAFPEQFIRWIMTCMETITYIIMINGALTKPFDARKGLREDIRSVKILFQCFMEFSRASRLQINKNKSSIFFGGVTNE</sequence>
<accession>A0AC58TY27</accession>
<name>A0AC58TY27_TOBAC</name>
<reference evidence="1" key="1">
    <citation type="journal article" date="2014" name="Nat. Commun.">
        <title>The tobacco genome sequence and its comparison with those of tomato and potato.</title>
        <authorList>
            <person name="Sierro N."/>
            <person name="Battey J.N."/>
            <person name="Ouadi S."/>
            <person name="Bakaher N."/>
            <person name="Bovet L."/>
            <person name="Willig A."/>
            <person name="Goepfert S."/>
            <person name="Peitsch M.C."/>
            <person name="Ivanov N.V."/>
        </authorList>
    </citation>
    <scope>NUCLEOTIDE SEQUENCE [LARGE SCALE GENOMIC DNA]</scope>
</reference>
<protein>
    <submittedName>
        <fullName evidence="2">Uncharacterized protein LOC142177435</fullName>
    </submittedName>
</protein>
<organism evidence="1 2">
    <name type="scientific">Nicotiana tabacum</name>
    <name type="common">Common tobacco</name>
    <dbReference type="NCBI Taxonomy" id="4097"/>
    <lineage>
        <taxon>Eukaryota</taxon>
        <taxon>Viridiplantae</taxon>
        <taxon>Streptophyta</taxon>
        <taxon>Embryophyta</taxon>
        <taxon>Tracheophyta</taxon>
        <taxon>Spermatophyta</taxon>
        <taxon>Magnoliopsida</taxon>
        <taxon>eudicotyledons</taxon>
        <taxon>Gunneridae</taxon>
        <taxon>Pentapetalae</taxon>
        <taxon>asterids</taxon>
        <taxon>lamiids</taxon>
        <taxon>Solanales</taxon>
        <taxon>Solanaceae</taxon>
        <taxon>Nicotianoideae</taxon>
        <taxon>Nicotianeae</taxon>
        <taxon>Nicotiana</taxon>
    </lineage>
</organism>
<gene>
    <name evidence="2" type="primary">LOC142177435</name>
</gene>